<dbReference type="Gene3D" id="3.40.50.2000">
    <property type="entry name" value="Glycogen Phosphorylase B"/>
    <property type="match status" value="1"/>
</dbReference>
<dbReference type="NCBIfam" id="TIGR01484">
    <property type="entry name" value="HAD-SF-IIB"/>
    <property type="match status" value="1"/>
</dbReference>
<dbReference type="InterPro" id="IPR006379">
    <property type="entry name" value="HAD-SF_hydro_IIB"/>
</dbReference>
<dbReference type="GO" id="GO:0005992">
    <property type="term" value="P:trehalose biosynthetic process"/>
    <property type="evidence" value="ECO:0007669"/>
    <property type="project" value="InterPro"/>
</dbReference>
<dbReference type="GeneID" id="83218289"/>
<dbReference type="InterPro" id="IPR036412">
    <property type="entry name" value="HAD-like_sf"/>
</dbReference>
<keyword evidence="4" id="KW-1185">Reference proteome</keyword>
<dbReference type="Pfam" id="PF02358">
    <property type="entry name" value="Trehalose_PPase"/>
    <property type="match status" value="1"/>
</dbReference>
<evidence type="ECO:0000256" key="1">
    <source>
        <dbReference type="ARBA" id="ARBA00005409"/>
    </source>
</evidence>
<dbReference type="SUPFAM" id="SSF56784">
    <property type="entry name" value="HAD-like"/>
    <property type="match status" value="1"/>
</dbReference>
<comment type="caution">
    <text evidence="3">The sequence shown here is derived from an EMBL/GenBank/DDBJ whole genome shotgun (WGS) entry which is preliminary data.</text>
</comment>
<dbReference type="RefSeq" id="XP_058338365.1">
    <property type="nucleotide sequence ID" value="XM_058490861.1"/>
</dbReference>
<proteinExistence type="inferred from homology"/>
<evidence type="ECO:0000313" key="3">
    <source>
        <dbReference type="EMBL" id="KAJ8653451.1"/>
    </source>
</evidence>
<dbReference type="Gene3D" id="3.40.50.1000">
    <property type="entry name" value="HAD superfamily/HAD-like"/>
    <property type="match status" value="1"/>
</dbReference>
<comment type="similarity">
    <text evidence="2">In the C-terminal section; belongs to the trehalose phosphatase family.</text>
</comment>
<dbReference type="GO" id="GO:0005829">
    <property type="term" value="C:cytosol"/>
    <property type="evidence" value="ECO:0007669"/>
    <property type="project" value="TreeGrafter"/>
</dbReference>
<name>A0AAD7XUM1_9FUNG</name>
<dbReference type="CDD" id="cd01627">
    <property type="entry name" value="HAD_TPP"/>
    <property type="match status" value="1"/>
</dbReference>
<evidence type="ECO:0000256" key="2">
    <source>
        <dbReference type="ARBA" id="ARBA00006330"/>
    </source>
</evidence>
<organism evidence="3 4">
    <name type="scientific">Lichtheimia ornata</name>
    <dbReference type="NCBI Taxonomy" id="688661"/>
    <lineage>
        <taxon>Eukaryota</taxon>
        <taxon>Fungi</taxon>
        <taxon>Fungi incertae sedis</taxon>
        <taxon>Mucoromycota</taxon>
        <taxon>Mucoromycotina</taxon>
        <taxon>Mucoromycetes</taxon>
        <taxon>Mucorales</taxon>
        <taxon>Lichtheimiaceae</taxon>
        <taxon>Lichtheimia</taxon>
    </lineage>
</organism>
<gene>
    <name evidence="3" type="ORF">O0I10_010887</name>
</gene>
<sequence length="678" mass="75479">MFIHAVYPSITASSSSFASNRIAFPPSPPQSPPKQHYLSSSPTKHLNSLMWQSTWHVVQSMASSHHDNTNGHNIVLLDTHQPVSYITSTLDPLFHGRSSIQQHDTSKEHKATNVGVSSRSIDHFRQFAKLNEKFADQIVERYRSDDDIILIHDYALLLLPGMLRQRLPQATIAIVINHRFPILDSRLSEHRQMIQSMLAADLVAFQMQRDIDAFTASARGPVPFCCLLKPTAHIIRPIHNPSPSTKTTILCHNIDNQPSLFPIIHQAAINNSDTTFIYITTQLPTTTITTTTVNNIRIINHKTMTTEEYSNLLAAADVALIMGHDTTATIAAQAFLTTNTKNAPLVVSPGNPLEQHASLIVDAANNPDTFARALIQPLSPRSPFVNDTRMSTTTLANRLGSGEFKHKTPLLNVNLMTRAYQDAQRRLFLFDYDGTLTPIVSNPDDAKPTPALLHHLQTLCNDPRNTVWVVSGRDQATLESWLGKHVRGLGLSAEHGSFMKQPESEWINMLAQHGDSMAAWQSTALDVFQRFTMETPGTVVEQKKASITWHYRNALDPQQALAQCEACYQALQQAIDPSHVDILRGKMNLEVRSRLVNKGNVVSRIKQSVNPDWILCAGDDRTDEDMFNALTHASAWCVHIGPQEKETAAKWSIASSEQFVDCIGQLSSAHKTMNRPAL</sequence>
<dbReference type="InterPro" id="IPR003337">
    <property type="entry name" value="Trehalose_PPase"/>
</dbReference>
<dbReference type="GO" id="GO:0005946">
    <property type="term" value="C:alpha,alpha-trehalose-phosphate synthase complex (UDP-forming)"/>
    <property type="evidence" value="ECO:0007669"/>
    <property type="project" value="TreeGrafter"/>
</dbReference>
<dbReference type="InterPro" id="IPR023214">
    <property type="entry name" value="HAD_sf"/>
</dbReference>
<comment type="similarity">
    <text evidence="1">In the N-terminal section; belongs to the glycosyltransferase 20 family.</text>
</comment>
<dbReference type="PANTHER" id="PTHR10788:SF123">
    <property type="entry name" value="TREHALOSE-PHOSPHATASE"/>
    <property type="match status" value="1"/>
</dbReference>
<dbReference type="SUPFAM" id="SSF53756">
    <property type="entry name" value="UDP-Glycosyltransferase/glycogen phosphorylase"/>
    <property type="match status" value="1"/>
</dbReference>
<protein>
    <submittedName>
        <fullName evidence="3">Trehalose-phosphatase</fullName>
    </submittedName>
</protein>
<dbReference type="NCBIfam" id="TIGR00685">
    <property type="entry name" value="T6PP"/>
    <property type="match status" value="1"/>
</dbReference>
<dbReference type="InterPro" id="IPR001830">
    <property type="entry name" value="Glyco_trans_20"/>
</dbReference>
<accession>A0AAD7XUM1</accession>
<dbReference type="EMBL" id="JARTCD010000078">
    <property type="protein sequence ID" value="KAJ8653451.1"/>
    <property type="molecule type" value="Genomic_DNA"/>
</dbReference>
<dbReference type="GO" id="GO:0003825">
    <property type="term" value="F:alpha,alpha-trehalose-phosphate synthase (UDP-forming) activity"/>
    <property type="evidence" value="ECO:0007669"/>
    <property type="project" value="TreeGrafter"/>
</dbReference>
<reference evidence="3 4" key="1">
    <citation type="submission" date="2023-03" db="EMBL/GenBank/DDBJ databases">
        <title>Genome sequence of Lichtheimia ornata CBS 291.66.</title>
        <authorList>
            <person name="Mohabir J.T."/>
            <person name="Shea T.P."/>
            <person name="Kurbessoian T."/>
            <person name="Berby B."/>
            <person name="Fontaine J."/>
            <person name="Livny J."/>
            <person name="Gnirke A."/>
            <person name="Stajich J.E."/>
            <person name="Cuomo C.A."/>
        </authorList>
    </citation>
    <scope>NUCLEOTIDE SEQUENCE [LARGE SCALE GENOMIC DNA]</scope>
    <source>
        <strain evidence="3">CBS 291.66</strain>
    </source>
</reference>
<dbReference type="GO" id="GO:0004805">
    <property type="term" value="F:trehalose-phosphatase activity"/>
    <property type="evidence" value="ECO:0007669"/>
    <property type="project" value="TreeGrafter"/>
</dbReference>
<dbReference type="Gene3D" id="3.30.70.1020">
    <property type="entry name" value="Trehalose-6-phosphate phosphatase related protein, domain 2"/>
    <property type="match status" value="1"/>
</dbReference>
<dbReference type="Proteomes" id="UP001234581">
    <property type="component" value="Unassembled WGS sequence"/>
</dbReference>
<dbReference type="Pfam" id="PF00982">
    <property type="entry name" value="Glyco_transf_20"/>
    <property type="match status" value="1"/>
</dbReference>
<dbReference type="AlphaFoldDB" id="A0AAD7XUM1"/>
<dbReference type="PANTHER" id="PTHR10788">
    <property type="entry name" value="TREHALOSE-6-PHOSPHATE SYNTHASE"/>
    <property type="match status" value="1"/>
</dbReference>
<evidence type="ECO:0000313" key="4">
    <source>
        <dbReference type="Proteomes" id="UP001234581"/>
    </source>
</evidence>